<dbReference type="InterPro" id="IPR001123">
    <property type="entry name" value="LeuE-type"/>
</dbReference>
<evidence type="ECO:0000256" key="5">
    <source>
        <dbReference type="ARBA" id="ARBA00023136"/>
    </source>
</evidence>
<feature type="transmembrane region" description="Helical" evidence="6">
    <location>
        <begin position="161"/>
        <end position="184"/>
    </location>
</feature>
<keyword evidence="4 6" id="KW-1133">Transmembrane helix</keyword>
<evidence type="ECO:0000313" key="7">
    <source>
        <dbReference type="EMBL" id="MDR7665372.1"/>
    </source>
</evidence>
<feature type="transmembrane region" description="Helical" evidence="6">
    <location>
        <begin position="128"/>
        <end position="149"/>
    </location>
</feature>
<dbReference type="Pfam" id="PF01810">
    <property type="entry name" value="LysE"/>
    <property type="match status" value="1"/>
</dbReference>
<accession>A0ABU2D088</accession>
<comment type="caution">
    <text evidence="7">The sequence shown here is derived from an EMBL/GenBank/DDBJ whole genome shotgun (WGS) entry which is preliminary data.</text>
</comment>
<keyword evidence="5 6" id="KW-0472">Membrane</keyword>
<dbReference type="Proteomes" id="UP001246244">
    <property type="component" value="Unassembled WGS sequence"/>
</dbReference>
<organism evidence="7 8">
    <name type="scientific">Methanosarcina baikalica</name>
    <dbReference type="NCBI Taxonomy" id="3073890"/>
    <lineage>
        <taxon>Archaea</taxon>
        <taxon>Methanobacteriati</taxon>
        <taxon>Methanobacteriota</taxon>
        <taxon>Stenosarchaea group</taxon>
        <taxon>Methanomicrobia</taxon>
        <taxon>Methanosarcinales</taxon>
        <taxon>Methanosarcinaceae</taxon>
        <taxon>Methanosarcina</taxon>
    </lineage>
</organism>
<dbReference type="PANTHER" id="PTHR38825:SF1">
    <property type="entry name" value="TRANSPORTER, LYSE FAMILY"/>
    <property type="match status" value="1"/>
</dbReference>
<keyword evidence="8" id="KW-1185">Reference proteome</keyword>
<dbReference type="RefSeq" id="WP_310575398.1">
    <property type="nucleotide sequence ID" value="NZ_JAVKPK010000018.1"/>
</dbReference>
<evidence type="ECO:0000256" key="3">
    <source>
        <dbReference type="ARBA" id="ARBA00022692"/>
    </source>
</evidence>
<evidence type="ECO:0000313" key="8">
    <source>
        <dbReference type="Proteomes" id="UP001246244"/>
    </source>
</evidence>
<keyword evidence="3 6" id="KW-0812">Transmembrane</keyword>
<evidence type="ECO:0000256" key="1">
    <source>
        <dbReference type="ARBA" id="ARBA00004651"/>
    </source>
</evidence>
<evidence type="ECO:0000256" key="2">
    <source>
        <dbReference type="ARBA" id="ARBA00022475"/>
    </source>
</evidence>
<evidence type="ECO:0000256" key="4">
    <source>
        <dbReference type="ARBA" id="ARBA00022989"/>
    </source>
</evidence>
<feature type="transmembrane region" description="Helical" evidence="6">
    <location>
        <begin position="6"/>
        <end position="32"/>
    </location>
</feature>
<proteinExistence type="predicted"/>
<comment type="subcellular location">
    <subcellularLocation>
        <location evidence="1">Cell membrane</location>
        <topology evidence="1">Multi-pass membrane protein</topology>
    </subcellularLocation>
</comment>
<name>A0ABU2D088_9EURY</name>
<feature type="transmembrane region" description="Helical" evidence="6">
    <location>
        <begin position="71"/>
        <end position="91"/>
    </location>
</feature>
<evidence type="ECO:0000256" key="6">
    <source>
        <dbReference type="SAM" id="Phobius"/>
    </source>
</evidence>
<dbReference type="PANTHER" id="PTHR38825">
    <property type="entry name" value="LYSINE EXPORTER PROTEIN (LYSE/YGGA)"/>
    <property type="match status" value="1"/>
</dbReference>
<reference evidence="8" key="1">
    <citation type="submission" date="2023-07" db="EMBL/GenBank/DDBJ databases">
        <title>Whole-genome sequencing of a new Methanosarcina sp. Z-7115.</title>
        <authorList>
            <person name="Zhilina T.N."/>
            <person name="Merkel A.Y."/>
        </authorList>
    </citation>
    <scope>NUCLEOTIDE SEQUENCE [LARGE SCALE GENOMIC DNA]</scope>
    <source>
        <strain evidence="8">Z-7115</strain>
    </source>
</reference>
<keyword evidence="2" id="KW-1003">Cell membrane</keyword>
<feature type="transmembrane region" description="Helical" evidence="6">
    <location>
        <begin position="204"/>
        <end position="222"/>
    </location>
</feature>
<sequence length="231" mass="24312">MIELTKALILGFTVGISAAIVPGPMMFAAIAASIKNGWRAGPSIFIGHALVELAIFVIILVGVSSFLGKTIISYMAVIGGLVMLLSGLVMIKSAKEASTMDISISASNLNLSSGPAPVRTITSALNPFSGPISAGIVTSALNPFLVIWWLTAGSAIVLQEYMIGIFAVVAFIVGHWIADLGVLIAVSSSFSQRNKILSQRTHEIMVYLCGGFMAFFGLWFIINNSSIAAMI</sequence>
<gene>
    <name evidence="7" type="ORF">RG963_06150</name>
</gene>
<dbReference type="EMBL" id="JAVKPK010000018">
    <property type="protein sequence ID" value="MDR7665372.1"/>
    <property type="molecule type" value="Genomic_DNA"/>
</dbReference>
<feature type="transmembrane region" description="Helical" evidence="6">
    <location>
        <begin position="44"/>
        <end position="65"/>
    </location>
</feature>
<protein>
    <submittedName>
        <fullName evidence="7">LysE family transporter</fullName>
    </submittedName>
</protein>